<feature type="signal peptide" evidence="1">
    <location>
        <begin position="1"/>
        <end position="17"/>
    </location>
</feature>
<evidence type="ECO:0000313" key="3">
    <source>
        <dbReference type="Proteomes" id="UP001440612"/>
    </source>
</evidence>
<proteinExistence type="predicted"/>
<gene>
    <name evidence="2" type="ORF">AABB29_19605</name>
</gene>
<name>A0ABZ2V3K2_9RHOB</name>
<keyword evidence="1" id="KW-0732">Signal</keyword>
<keyword evidence="3" id="KW-1185">Reference proteome</keyword>
<dbReference type="EMBL" id="CP150951">
    <property type="protein sequence ID" value="WZC49006.1"/>
    <property type="molecule type" value="Genomic_DNA"/>
</dbReference>
<dbReference type="RefSeq" id="WP_341367118.1">
    <property type="nucleotide sequence ID" value="NZ_CP150951.2"/>
</dbReference>
<reference evidence="3" key="1">
    <citation type="submission" date="2024-04" db="EMBL/GenBank/DDBJ databases">
        <title>Phylogenomic analyses of a clade within the roseobacter group suggest taxonomic reassignments of species of the genera Aestuariivita, Citreicella, Loktanella, Nautella, Pelagibaca, Ruegeria, Thalassobius, Thiobacimonas and Tropicibacter, and the proposal o.</title>
        <authorList>
            <person name="Jeon C.O."/>
        </authorList>
    </citation>
    <scope>NUCLEOTIDE SEQUENCE [LARGE SCALE GENOMIC DNA]</scope>
    <source>
        <strain evidence="3">BS5-3</strain>
    </source>
</reference>
<dbReference type="Proteomes" id="UP001440612">
    <property type="component" value="Chromosome"/>
</dbReference>
<evidence type="ECO:0008006" key="4">
    <source>
        <dbReference type="Google" id="ProtNLM"/>
    </source>
</evidence>
<organism evidence="2 3">
    <name type="scientific">Yoonia phaeophyticola</name>
    <dbReference type="NCBI Taxonomy" id="3137369"/>
    <lineage>
        <taxon>Bacteria</taxon>
        <taxon>Pseudomonadati</taxon>
        <taxon>Pseudomonadota</taxon>
        <taxon>Alphaproteobacteria</taxon>
        <taxon>Rhodobacterales</taxon>
        <taxon>Paracoccaceae</taxon>
        <taxon>Yoonia</taxon>
    </lineage>
</organism>
<protein>
    <recommendedName>
        <fullName evidence="4">VCBS repeat-containing protein</fullName>
    </recommendedName>
</protein>
<feature type="chain" id="PRO_5046291654" description="VCBS repeat-containing protein" evidence="1">
    <location>
        <begin position="18"/>
        <end position="370"/>
    </location>
</feature>
<sequence>MHIRIALICAMIHTAAAAETISTLTLDWNEDGFDDIARLDHSSTIDGRADLLLFEGSAGGQVLVQVAADFARAPIHPNIELLLFAGTAANRLEIVETGTVVGPDLWWSKTQLRYVDDGFVVDAKETQQTPALFSEAGMTRCFVDFRDKSIGGGNDIVGDVTTTDAEPMPLGFWTASTFENLMGDVVYSGCSVDPYLYDDPDRPDGYFLQELSLDWNGDGYLDHVALSETYTDYQLAVFLGDANGGARLTSVGSNLRPFDPQRFELRKPPGRASAVELTLFGSSNTESRFRNDVMTRFVWQEDEPVVAGFAVWQTHKETETGIDCVWDFQRGRQINVYSDAWFDDPKYDAPYTFGDWQNLSLSDLIGACRP</sequence>
<accession>A0ABZ2V3K2</accession>
<evidence type="ECO:0000256" key="1">
    <source>
        <dbReference type="SAM" id="SignalP"/>
    </source>
</evidence>
<evidence type="ECO:0000313" key="2">
    <source>
        <dbReference type="EMBL" id="WZC49006.1"/>
    </source>
</evidence>